<feature type="domain" description="DUF1618" evidence="9">
    <location>
        <begin position="311"/>
        <end position="462"/>
    </location>
</feature>
<evidence type="ECO:0000256" key="7">
    <source>
        <dbReference type="RuleBase" id="RU003540"/>
    </source>
</evidence>
<dbReference type="Proteomes" id="UP000324897">
    <property type="component" value="Unassembled WGS sequence"/>
</dbReference>
<dbReference type="PROSITE" id="PS00223">
    <property type="entry name" value="ANNEXIN_1"/>
    <property type="match status" value="1"/>
</dbReference>
<comment type="domain">
    <text evidence="7">A pair of annexin repeats may form one binding site for calcium and phospholipid.</text>
</comment>
<dbReference type="GO" id="GO:0001786">
    <property type="term" value="F:phosphatidylserine binding"/>
    <property type="evidence" value="ECO:0007669"/>
    <property type="project" value="TreeGrafter"/>
</dbReference>
<dbReference type="SMART" id="SM00335">
    <property type="entry name" value="ANX"/>
    <property type="match status" value="4"/>
</dbReference>
<dbReference type="GO" id="GO:0005544">
    <property type="term" value="F:calcium-dependent phospholipid binding"/>
    <property type="evidence" value="ECO:0007669"/>
    <property type="project" value="UniProtKB-KW"/>
</dbReference>
<evidence type="ECO:0000313" key="10">
    <source>
        <dbReference type="EMBL" id="TVT99271.1"/>
    </source>
</evidence>
<dbReference type="Gramene" id="TVT99271">
    <property type="protein sequence ID" value="TVT99271"/>
    <property type="gene ID" value="EJB05_55370"/>
</dbReference>
<dbReference type="Gene3D" id="1.10.220.10">
    <property type="entry name" value="Annexin"/>
    <property type="match status" value="4"/>
</dbReference>
<dbReference type="InterPro" id="IPR018252">
    <property type="entry name" value="Annexin_repeat_CS"/>
</dbReference>
<evidence type="ECO:0000256" key="1">
    <source>
        <dbReference type="ARBA" id="ARBA00022723"/>
    </source>
</evidence>
<keyword evidence="1 6" id="KW-0479">Metal-binding</keyword>
<dbReference type="GO" id="GO:0005886">
    <property type="term" value="C:plasma membrane"/>
    <property type="evidence" value="ECO:0007669"/>
    <property type="project" value="TreeGrafter"/>
</dbReference>
<name>A0A5J9SJW3_9POAL</name>
<dbReference type="CDD" id="cd22249">
    <property type="entry name" value="UDM1_RNF168_RNF169-like"/>
    <property type="match status" value="1"/>
</dbReference>
<dbReference type="Pfam" id="PF07762">
    <property type="entry name" value="DUF1618"/>
    <property type="match status" value="1"/>
</dbReference>
<keyword evidence="2 7" id="KW-0677">Repeat</keyword>
<feature type="binding site" evidence="6">
    <location>
        <position position="586"/>
    </location>
    <ligand>
        <name>Ca(2+)</name>
        <dbReference type="ChEBI" id="CHEBI:29108"/>
        <label>1</label>
    </ligand>
</feature>
<dbReference type="InterPro" id="IPR037104">
    <property type="entry name" value="Annexin_sf"/>
</dbReference>
<evidence type="ECO:0000256" key="5">
    <source>
        <dbReference type="ARBA" id="ARBA00023302"/>
    </source>
</evidence>
<dbReference type="OrthoDB" id="37886at2759"/>
<comment type="similarity">
    <text evidence="7">Belongs to the annexin family.</text>
</comment>
<dbReference type="PANTHER" id="PTHR10502:SF208">
    <property type="entry name" value="ANNEXIN"/>
    <property type="match status" value="1"/>
</dbReference>
<dbReference type="Pfam" id="PF00191">
    <property type="entry name" value="Annexin"/>
    <property type="match status" value="3"/>
</dbReference>
<proteinExistence type="inferred from homology"/>
<protein>
    <recommendedName>
        <fullName evidence="7">Annexin</fullName>
    </recommendedName>
</protein>
<dbReference type="FunFam" id="1.10.220.10:FF:000006">
    <property type="entry name" value="Annexin"/>
    <property type="match status" value="1"/>
</dbReference>
<reference evidence="10 11" key="1">
    <citation type="journal article" date="2019" name="Sci. Rep.">
        <title>A high-quality genome of Eragrostis curvula grass provides insights into Poaceae evolution and supports new strategies to enhance forage quality.</title>
        <authorList>
            <person name="Carballo J."/>
            <person name="Santos B.A.C.M."/>
            <person name="Zappacosta D."/>
            <person name="Garbus I."/>
            <person name="Selva J.P."/>
            <person name="Gallo C.A."/>
            <person name="Diaz A."/>
            <person name="Albertini E."/>
            <person name="Caccamo M."/>
            <person name="Echenique V."/>
        </authorList>
    </citation>
    <scope>NUCLEOTIDE SEQUENCE [LARGE SCALE GENOMIC DNA]</scope>
    <source>
        <strain evidence="11">cv. Victoria</strain>
        <tissue evidence="10">Leaf</tissue>
    </source>
</reference>
<feature type="binding site" evidence="6">
    <location>
        <position position="546"/>
    </location>
    <ligand>
        <name>Ca(2+)</name>
        <dbReference type="ChEBI" id="CHEBI:29108"/>
        <label>1</label>
    </ligand>
</feature>
<sequence length="841" mass="93800">MAGPPPSAAAADAAEAERKRQEATRTAERKTMAERLKAERRRLEAEAARIADALRQLDAEEEQYYKDEEEEDVHPVPDAIRGQHPGWGMLDSVLRDSAGAGTFVYAPSAAAGDFVGISFCFLRPPATSHIHYCRTPSTKTSPSSSSSSNVSGPTVYCARALATHHNMILLSFIIHTRPRSLSNIRCEEFFVYIASPNCSEESVVNQASSLPMLVSVPSCGHTYIHQNMGILCPGDHGEIVVAHLVVTPIKEGPKTDCPVTAELCCTVMDGHELKSLSTKPLRIHYHHGEGENLYWWHTDVIVPIDDKTMCWVDYLRGILVCSDILSPDPVLIYVQLPVDPYKDRENRDMGMGTRGALHAYRNVCITQGGDMKFVDLASFTFWFFGKPAKQLSISPYSTINTWTLSREKLLLMIKQRKAESFVWMKDETLEDDEFIALTKSRNNPCTQLRFPVVDIKNPQTIYFVLGESYYGDCESCLVAINMSTKRIDTSVRYIFGAISSERGRRSEMATIAVPTPLPSPAADAESLRTCAGWRLIMLLYVRAGWGTDEKALIEILCRRTAAQRAEIRRAYAGLYRESLLDRLRDELSGDFKNAMVLWATEPAERDARLANAALAAGGKRAAGDQHAWVLVEVACASTPDHLVAVRRAYRSLFGCSLEEDVAACAAHADPLRKLLVSLVRSYRCAEEHVDDDVARLEAAQLAEAVARRKQPHGDEVIRIVSTRSKHQLRATFRWYKQEHGSDIDEDITMHSSSQFAKMLRSAVWCLTSPEKHFAEVIRYSILGLGTDEDTLTRAIVSRAEIDMNNIKEEYNIRFKTTVTSDIVGDTSGDYMDFLLALVGSE</sequence>
<evidence type="ECO:0000256" key="4">
    <source>
        <dbReference type="ARBA" id="ARBA00023216"/>
    </source>
</evidence>
<dbReference type="InterPro" id="IPR001464">
    <property type="entry name" value="Annexin"/>
</dbReference>
<dbReference type="FunFam" id="1.10.220.10:FF:000009">
    <property type="entry name" value="Annexin"/>
    <property type="match status" value="1"/>
</dbReference>
<feature type="region of interest" description="Disordered" evidence="8">
    <location>
        <begin position="1"/>
        <end position="33"/>
    </location>
</feature>
<keyword evidence="5 7" id="KW-0111">Calcium/phospholipid-binding</keyword>
<comment type="caution">
    <text evidence="10">The sequence shown here is derived from an EMBL/GenBank/DDBJ whole genome shotgun (WGS) entry which is preliminary data.</text>
</comment>
<keyword evidence="4 7" id="KW-0041">Annexin</keyword>
<dbReference type="GO" id="GO:0005737">
    <property type="term" value="C:cytoplasm"/>
    <property type="evidence" value="ECO:0007669"/>
    <property type="project" value="TreeGrafter"/>
</dbReference>
<evidence type="ECO:0000256" key="6">
    <source>
        <dbReference type="PIRSR" id="PIRSR609118-1"/>
    </source>
</evidence>
<dbReference type="GO" id="GO:0009409">
    <property type="term" value="P:response to cold"/>
    <property type="evidence" value="ECO:0007669"/>
    <property type="project" value="TreeGrafter"/>
</dbReference>
<dbReference type="InterPro" id="IPR011676">
    <property type="entry name" value="DUF1618"/>
</dbReference>
<dbReference type="PANTHER" id="PTHR10502">
    <property type="entry name" value="ANNEXIN"/>
    <property type="match status" value="1"/>
</dbReference>
<feature type="binding site" evidence="6">
    <location>
        <position position="825"/>
    </location>
    <ligand>
        <name>Ca(2+)</name>
        <dbReference type="ChEBI" id="CHEBI:29108"/>
        <label>1</label>
    </ligand>
</feature>
<evidence type="ECO:0000259" key="9">
    <source>
        <dbReference type="Pfam" id="PF07762"/>
    </source>
</evidence>
<dbReference type="InterPro" id="IPR009118">
    <property type="entry name" value="AnnexinD_plant"/>
</dbReference>
<gene>
    <name evidence="10" type="ORF">EJB05_55370</name>
</gene>
<dbReference type="PRINTS" id="PR00196">
    <property type="entry name" value="ANNEXIN"/>
</dbReference>
<dbReference type="GO" id="GO:0009414">
    <property type="term" value="P:response to water deprivation"/>
    <property type="evidence" value="ECO:0007669"/>
    <property type="project" value="TreeGrafter"/>
</dbReference>
<dbReference type="SUPFAM" id="SSF47874">
    <property type="entry name" value="Annexin"/>
    <property type="match status" value="1"/>
</dbReference>
<dbReference type="FunFam" id="1.10.220.10:FF:000001">
    <property type="entry name" value="Annexin"/>
    <property type="match status" value="1"/>
</dbReference>
<feature type="non-terminal residue" evidence="10">
    <location>
        <position position="1"/>
    </location>
</feature>
<keyword evidence="3 6" id="KW-0106">Calcium</keyword>
<dbReference type="GO" id="GO:0005509">
    <property type="term" value="F:calcium ion binding"/>
    <property type="evidence" value="ECO:0007669"/>
    <property type="project" value="InterPro"/>
</dbReference>
<feature type="compositionally biased region" description="Basic and acidic residues" evidence="8">
    <location>
        <begin position="15"/>
        <end position="33"/>
    </location>
</feature>
<evidence type="ECO:0000256" key="2">
    <source>
        <dbReference type="ARBA" id="ARBA00022737"/>
    </source>
</evidence>
<evidence type="ECO:0000256" key="8">
    <source>
        <dbReference type="SAM" id="MobiDB-lite"/>
    </source>
</evidence>
<feature type="binding site" evidence="6">
    <location>
        <position position="785"/>
    </location>
    <ligand>
        <name>Ca(2+)</name>
        <dbReference type="ChEBI" id="CHEBI:29108"/>
        <label>1</label>
    </ligand>
</feature>
<keyword evidence="11" id="KW-1185">Reference proteome</keyword>
<feature type="binding site" evidence="6">
    <location>
        <position position="823"/>
    </location>
    <ligand>
        <name>Ca(2+)</name>
        <dbReference type="ChEBI" id="CHEBI:29108"/>
        <label>1</label>
    </ligand>
</feature>
<dbReference type="EMBL" id="RWGY01000736">
    <property type="protein sequence ID" value="TVT99271.1"/>
    <property type="molecule type" value="Genomic_DNA"/>
</dbReference>
<evidence type="ECO:0000256" key="3">
    <source>
        <dbReference type="ARBA" id="ARBA00022837"/>
    </source>
</evidence>
<dbReference type="GO" id="GO:0009408">
    <property type="term" value="P:response to heat"/>
    <property type="evidence" value="ECO:0007669"/>
    <property type="project" value="TreeGrafter"/>
</dbReference>
<dbReference type="AlphaFoldDB" id="A0A5J9SJW3"/>
<evidence type="ECO:0000313" key="11">
    <source>
        <dbReference type="Proteomes" id="UP000324897"/>
    </source>
</evidence>
<dbReference type="PROSITE" id="PS51897">
    <property type="entry name" value="ANNEXIN_2"/>
    <property type="match status" value="4"/>
</dbReference>
<accession>A0A5J9SJW3</accession>
<feature type="binding site" evidence="6">
    <location>
        <position position="544"/>
    </location>
    <ligand>
        <name>Ca(2+)</name>
        <dbReference type="ChEBI" id="CHEBI:29108"/>
        <label>1</label>
    </ligand>
</feature>
<dbReference type="InterPro" id="IPR018502">
    <property type="entry name" value="Annexin_repeat"/>
</dbReference>
<feature type="binding site" evidence="6">
    <location>
        <position position="826"/>
    </location>
    <ligand>
        <name>Ca(2+)</name>
        <dbReference type="ChEBI" id="CHEBI:29108"/>
        <label>1</label>
    </ligand>
</feature>
<feature type="binding site" evidence="6">
    <location>
        <position position="781"/>
    </location>
    <ligand>
        <name>Ca(2+)</name>
        <dbReference type="ChEBI" id="CHEBI:29108"/>
        <label>1</label>
    </ligand>
</feature>
<organism evidence="10 11">
    <name type="scientific">Eragrostis curvula</name>
    <name type="common">weeping love grass</name>
    <dbReference type="NCBI Taxonomy" id="38414"/>
    <lineage>
        <taxon>Eukaryota</taxon>
        <taxon>Viridiplantae</taxon>
        <taxon>Streptophyta</taxon>
        <taxon>Embryophyta</taxon>
        <taxon>Tracheophyta</taxon>
        <taxon>Spermatophyta</taxon>
        <taxon>Magnoliopsida</taxon>
        <taxon>Liliopsida</taxon>
        <taxon>Poales</taxon>
        <taxon>Poaceae</taxon>
        <taxon>PACMAD clade</taxon>
        <taxon>Chloridoideae</taxon>
        <taxon>Eragrostideae</taxon>
        <taxon>Eragrostidinae</taxon>
        <taxon>Eragrostis</taxon>
    </lineage>
</organism>
<dbReference type="GO" id="GO:0009651">
    <property type="term" value="P:response to salt stress"/>
    <property type="evidence" value="ECO:0007669"/>
    <property type="project" value="TreeGrafter"/>
</dbReference>
<dbReference type="PRINTS" id="PR01814">
    <property type="entry name" value="ANNEXINPLANT"/>
</dbReference>